<protein>
    <submittedName>
        <fullName evidence="8">Major facilitator superfamily domain-containing protein</fullName>
    </submittedName>
</protein>
<proteinExistence type="predicted"/>
<dbReference type="GO" id="GO:0022857">
    <property type="term" value="F:transmembrane transporter activity"/>
    <property type="evidence" value="ECO:0007669"/>
    <property type="project" value="InterPro"/>
</dbReference>
<reference evidence="8" key="1">
    <citation type="submission" date="2019-10" db="EMBL/GenBank/DDBJ databases">
        <authorList>
            <consortium name="DOE Joint Genome Institute"/>
            <person name="Kuo A."/>
            <person name="Miyauchi S."/>
            <person name="Kiss E."/>
            <person name="Drula E."/>
            <person name="Kohler A."/>
            <person name="Sanchez-Garcia M."/>
            <person name="Andreopoulos B."/>
            <person name="Barry K.W."/>
            <person name="Bonito G."/>
            <person name="Buee M."/>
            <person name="Carver A."/>
            <person name="Chen C."/>
            <person name="Cichocki N."/>
            <person name="Clum A."/>
            <person name="Culley D."/>
            <person name="Crous P.W."/>
            <person name="Fauchery L."/>
            <person name="Girlanda M."/>
            <person name="Hayes R."/>
            <person name="Keri Z."/>
            <person name="LaButti K."/>
            <person name="Lipzen A."/>
            <person name="Lombard V."/>
            <person name="Magnuson J."/>
            <person name="Maillard F."/>
            <person name="Morin E."/>
            <person name="Murat C."/>
            <person name="Nolan M."/>
            <person name="Ohm R."/>
            <person name="Pangilinan J."/>
            <person name="Pereira M."/>
            <person name="Perotto S."/>
            <person name="Peter M."/>
            <person name="Riley R."/>
            <person name="Sitrit Y."/>
            <person name="Stielow B."/>
            <person name="Szollosi G."/>
            <person name="Zifcakova L."/>
            <person name="Stursova M."/>
            <person name="Spatafora J.W."/>
            <person name="Tedersoo L."/>
            <person name="Vaario L.-M."/>
            <person name="Yamada A."/>
            <person name="Yan M."/>
            <person name="Wang P."/>
            <person name="Xu J."/>
            <person name="Bruns T."/>
            <person name="Baldrian P."/>
            <person name="Vilgalys R."/>
            <person name="Henrissat B."/>
            <person name="Grigoriev I.V."/>
            <person name="Hibbett D."/>
            <person name="Nagy L.G."/>
            <person name="Martin F.M."/>
        </authorList>
    </citation>
    <scope>NUCLEOTIDE SEQUENCE</scope>
    <source>
        <strain evidence="8">BED1</strain>
    </source>
</reference>
<feature type="transmembrane region" description="Helical" evidence="6">
    <location>
        <begin position="112"/>
        <end position="134"/>
    </location>
</feature>
<gene>
    <name evidence="8" type="ORF">L210DRAFT_3419562</name>
</gene>
<dbReference type="PANTHER" id="PTHR23511:SF3">
    <property type="entry name" value="MAJOR FACILITATOR SUPERFAMILY (MFS) PROFILE DOMAIN-CONTAINING PROTEIN"/>
    <property type="match status" value="1"/>
</dbReference>
<dbReference type="InterPro" id="IPR036259">
    <property type="entry name" value="MFS_trans_sf"/>
</dbReference>
<comment type="subcellular location">
    <subcellularLocation>
        <location evidence="1">Membrane</location>
        <topology evidence="1">Multi-pass membrane protein</topology>
    </subcellularLocation>
</comment>
<sequence>MTKSSIIDRELNRLGMGRYQWLIWAVCGTGFFLNSMWTQAYGLVLSSIQREFGFSDKEYGKISAAILAGMAAGGFMWGALVDVVGRRVAFLGTSLITGLFGMFLGTQSSFNGLLVFMALAGVGIGGNFPIDATITAEYIPEDRHYLLAALSIFLPLGSVLSTLLAFWFVPNYSCSTELVSCHWHLPEPCCSRDANMGWRYLFFTIGSITLGVFIIRFFIFPFYESPKFLLSKGNDRGAVEVVQKIAAFNKQPCNLTVESLYEQCNEAPMAEETGFSKRAVSEFSRLKLLFGSKRMTRVTILVWITWIFDWWGLSIAATYMPTILQRKNSAIHVSLKQTYVDYVIVYTPGLVAAILSVLLVRTPMVGRKWTLVFASMVSGIALFLYSLVNSEASHVGFNMLQYFCQIVFDAALVGWTPEAFPAAVRGTATGLASFFGSLFAITGPMIAALLFSNTNGSNAVLYLAGSGLFVCTLALLCIPIKDMVAHHNCTRTGRIRLHRCFYSVSKNSVYLRVTKCLKSLGQLS</sequence>
<evidence type="ECO:0000256" key="6">
    <source>
        <dbReference type="SAM" id="Phobius"/>
    </source>
</evidence>
<evidence type="ECO:0000313" key="9">
    <source>
        <dbReference type="Proteomes" id="UP001194468"/>
    </source>
</evidence>
<dbReference type="Gene3D" id="1.20.1250.20">
    <property type="entry name" value="MFS general substrate transporter like domains"/>
    <property type="match status" value="1"/>
</dbReference>
<reference evidence="8" key="2">
    <citation type="journal article" date="2020" name="Nat. Commun.">
        <title>Large-scale genome sequencing of mycorrhizal fungi provides insights into the early evolution of symbiotic traits.</title>
        <authorList>
            <person name="Miyauchi S."/>
            <person name="Kiss E."/>
            <person name="Kuo A."/>
            <person name="Drula E."/>
            <person name="Kohler A."/>
            <person name="Sanchez-Garcia M."/>
            <person name="Morin E."/>
            <person name="Andreopoulos B."/>
            <person name="Barry K.W."/>
            <person name="Bonito G."/>
            <person name="Buee M."/>
            <person name="Carver A."/>
            <person name="Chen C."/>
            <person name="Cichocki N."/>
            <person name="Clum A."/>
            <person name="Culley D."/>
            <person name="Crous P.W."/>
            <person name="Fauchery L."/>
            <person name="Girlanda M."/>
            <person name="Hayes R.D."/>
            <person name="Keri Z."/>
            <person name="LaButti K."/>
            <person name="Lipzen A."/>
            <person name="Lombard V."/>
            <person name="Magnuson J."/>
            <person name="Maillard F."/>
            <person name="Murat C."/>
            <person name="Nolan M."/>
            <person name="Ohm R.A."/>
            <person name="Pangilinan J."/>
            <person name="Pereira M.F."/>
            <person name="Perotto S."/>
            <person name="Peter M."/>
            <person name="Pfister S."/>
            <person name="Riley R."/>
            <person name="Sitrit Y."/>
            <person name="Stielow J.B."/>
            <person name="Szollosi G."/>
            <person name="Zifcakova L."/>
            <person name="Stursova M."/>
            <person name="Spatafora J.W."/>
            <person name="Tedersoo L."/>
            <person name="Vaario L.M."/>
            <person name="Yamada A."/>
            <person name="Yan M."/>
            <person name="Wang P."/>
            <person name="Xu J."/>
            <person name="Bruns T."/>
            <person name="Baldrian P."/>
            <person name="Vilgalys R."/>
            <person name="Dunand C."/>
            <person name="Henrissat B."/>
            <person name="Grigoriev I.V."/>
            <person name="Hibbett D."/>
            <person name="Nagy L.G."/>
            <person name="Martin F.M."/>
        </authorList>
    </citation>
    <scope>NUCLEOTIDE SEQUENCE</scope>
    <source>
        <strain evidence="8">BED1</strain>
    </source>
</reference>
<feature type="transmembrane region" description="Helical" evidence="6">
    <location>
        <begin position="432"/>
        <end position="453"/>
    </location>
</feature>
<feature type="transmembrane region" description="Helical" evidence="6">
    <location>
        <begin position="88"/>
        <end position="106"/>
    </location>
</feature>
<dbReference type="AlphaFoldDB" id="A0AAD4G8I4"/>
<keyword evidence="2" id="KW-0813">Transport</keyword>
<dbReference type="CDD" id="cd17316">
    <property type="entry name" value="MFS_SV2_like"/>
    <property type="match status" value="1"/>
</dbReference>
<feature type="transmembrane region" description="Helical" evidence="6">
    <location>
        <begin position="62"/>
        <end position="81"/>
    </location>
</feature>
<feature type="transmembrane region" description="Helical" evidence="6">
    <location>
        <begin position="339"/>
        <end position="360"/>
    </location>
</feature>
<dbReference type="EMBL" id="WHUW01000075">
    <property type="protein sequence ID" value="KAF8428050.1"/>
    <property type="molecule type" value="Genomic_DNA"/>
</dbReference>
<keyword evidence="4 6" id="KW-1133">Transmembrane helix</keyword>
<evidence type="ECO:0000256" key="2">
    <source>
        <dbReference type="ARBA" id="ARBA00022448"/>
    </source>
</evidence>
<evidence type="ECO:0000256" key="3">
    <source>
        <dbReference type="ARBA" id="ARBA00022692"/>
    </source>
</evidence>
<evidence type="ECO:0000256" key="4">
    <source>
        <dbReference type="ARBA" id="ARBA00022989"/>
    </source>
</evidence>
<feature type="transmembrane region" description="Helical" evidence="6">
    <location>
        <begin position="298"/>
        <end position="319"/>
    </location>
</feature>
<evidence type="ECO:0000313" key="8">
    <source>
        <dbReference type="EMBL" id="KAF8428050.1"/>
    </source>
</evidence>
<evidence type="ECO:0000256" key="1">
    <source>
        <dbReference type="ARBA" id="ARBA00004141"/>
    </source>
</evidence>
<dbReference type="PROSITE" id="PS50850">
    <property type="entry name" value="MFS"/>
    <property type="match status" value="1"/>
</dbReference>
<dbReference type="Pfam" id="PF07690">
    <property type="entry name" value="MFS_1"/>
    <property type="match status" value="1"/>
</dbReference>
<dbReference type="InterPro" id="IPR011701">
    <property type="entry name" value="MFS"/>
</dbReference>
<organism evidence="8 9">
    <name type="scientific">Boletus edulis BED1</name>
    <dbReference type="NCBI Taxonomy" id="1328754"/>
    <lineage>
        <taxon>Eukaryota</taxon>
        <taxon>Fungi</taxon>
        <taxon>Dikarya</taxon>
        <taxon>Basidiomycota</taxon>
        <taxon>Agaricomycotina</taxon>
        <taxon>Agaricomycetes</taxon>
        <taxon>Agaricomycetidae</taxon>
        <taxon>Boletales</taxon>
        <taxon>Boletineae</taxon>
        <taxon>Boletaceae</taxon>
        <taxon>Boletoideae</taxon>
        <taxon>Boletus</taxon>
    </lineage>
</organism>
<keyword evidence="9" id="KW-1185">Reference proteome</keyword>
<dbReference type="GO" id="GO:0016020">
    <property type="term" value="C:membrane"/>
    <property type="evidence" value="ECO:0007669"/>
    <property type="project" value="UniProtKB-SubCell"/>
</dbReference>
<accession>A0AAD4G8I4</accession>
<dbReference type="Proteomes" id="UP001194468">
    <property type="component" value="Unassembled WGS sequence"/>
</dbReference>
<comment type="caution">
    <text evidence="8">The sequence shown here is derived from an EMBL/GenBank/DDBJ whole genome shotgun (WGS) entry which is preliminary data.</text>
</comment>
<dbReference type="InterPro" id="IPR020846">
    <property type="entry name" value="MFS_dom"/>
</dbReference>
<keyword evidence="3 6" id="KW-0812">Transmembrane</keyword>
<evidence type="ECO:0000259" key="7">
    <source>
        <dbReference type="PROSITE" id="PS50850"/>
    </source>
</evidence>
<dbReference type="SUPFAM" id="SSF103473">
    <property type="entry name" value="MFS general substrate transporter"/>
    <property type="match status" value="1"/>
</dbReference>
<keyword evidence="5 6" id="KW-0472">Membrane</keyword>
<feature type="transmembrane region" description="Helical" evidence="6">
    <location>
        <begin position="200"/>
        <end position="223"/>
    </location>
</feature>
<dbReference type="PANTHER" id="PTHR23511">
    <property type="entry name" value="SYNAPTIC VESICLE GLYCOPROTEIN 2"/>
    <property type="match status" value="1"/>
</dbReference>
<feature type="transmembrane region" description="Helical" evidence="6">
    <location>
        <begin position="21"/>
        <end position="42"/>
    </location>
</feature>
<name>A0AAD4G8I4_BOLED</name>
<feature type="transmembrane region" description="Helical" evidence="6">
    <location>
        <begin position="369"/>
        <end position="388"/>
    </location>
</feature>
<evidence type="ECO:0000256" key="5">
    <source>
        <dbReference type="ARBA" id="ARBA00023136"/>
    </source>
</evidence>
<feature type="transmembrane region" description="Helical" evidence="6">
    <location>
        <begin position="146"/>
        <end position="169"/>
    </location>
</feature>
<feature type="domain" description="Major facilitator superfamily (MFS) profile" evidence="7">
    <location>
        <begin position="23"/>
        <end position="482"/>
    </location>
</feature>
<feature type="transmembrane region" description="Helical" evidence="6">
    <location>
        <begin position="459"/>
        <end position="478"/>
    </location>
</feature>